<dbReference type="RefSeq" id="WP_063188519.1">
    <property type="nucleotide sequence ID" value="NZ_LQRA01000121.1"/>
</dbReference>
<gene>
    <name evidence="4" type="ORF">AV654_06465</name>
</gene>
<evidence type="ECO:0000313" key="4">
    <source>
        <dbReference type="EMBL" id="KZE70523.1"/>
    </source>
</evidence>
<reference evidence="5" key="1">
    <citation type="submission" date="2016-01" db="EMBL/GenBank/DDBJ databases">
        <title>Draft genome of Chromobacterium sp. F49.</title>
        <authorList>
            <person name="Hong K.W."/>
        </authorList>
    </citation>
    <scope>NUCLEOTIDE SEQUENCE [LARGE SCALE GENOMIC DNA]</scope>
    <source>
        <strain evidence="5">M63</strain>
    </source>
</reference>
<sequence>MIEMHIIDAFTDKPFRGNPAAVCLLERYPSDLWLQQVAMEMNLSETAFLSPQQDGSYRLRWFTPTVEVDLCGHATLASAHYLWETGRADRQQPLTFHTLSGQLNASASGDGWIRLDFPVERITEADAPDRLADALGGVVPRFVGTNGLDLLVELDSEEAVRGLKPNFAVMAELGVRGMLVTARSQDERYDFASRCFFPTLGIDEDPVTGSAHCALAPYWRDKLGKDRMTAIQSSARTGVLRLALVDDRLHIHGQAVTVLKGSLLHPPVE</sequence>
<dbReference type="Proteomes" id="UP000076563">
    <property type="component" value="Unassembled WGS sequence"/>
</dbReference>
<comment type="caution">
    <text evidence="4">The sequence shown here is derived from an EMBL/GenBank/DDBJ whole genome shotgun (WGS) entry which is preliminary data.</text>
</comment>
<dbReference type="OrthoDB" id="9788221at2"/>
<dbReference type="GO" id="GO:0005737">
    <property type="term" value="C:cytoplasm"/>
    <property type="evidence" value="ECO:0007669"/>
    <property type="project" value="TreeGrafter"/>
</dbReference>
<evidence type="ECO:0000256" key="1">
    <source>
        <dbReference type="ARBA" id="ARBA00008270"/>
    </source>
</evidence>
<dbReference type="SUPFAM" id="SSF54506">
    <property type="entry name" value="Diaminopimelate epimerase-like"/>
    <property type="match status" value="1"/>
</dbReference>
<feature type="active site" evidence="3">
    <location>
        <position position="45"/>
    </location>
</feature>
<dbReference type="EMBL" id="LQRA01000121">
    <property type="protein sequence ID" value="KZE70523.1"/>
    <property type="molecule type" value="Genomic_DNA"/>
</dbReference>
<name>A0A161TTQ8_9BACL</name>
<comment type="similarity">
    <text evidence="1">Belongs to the PhzF family.</text>
</comment>
<keyword evidence="5" id="KW-1185">Reference proteome</keyword>
<protein>
    <submittedName>
        <fullName evidence="4">Oxidoreductase</fullName>
    </submittedName>
</protein>
<dbReference type="PIRSF" id="PIRSF016184">
    <property type="entry name" value="PhzC_PhzF"/>
    <property type="match status" value="1"/>
</dbReference>
<evidence type="ECO:0000313" key="5">
    <source>
        <dbReference type="Proteomes" id="UP000076563"/>
    </source>
</evidence>
<dbReference type="InterPro" id="IPR003719">
    <property type="entry name" value="Phenazine_PhzF-like"/>
</dbReference>
<dbReference type="eggNOG" id="COG0384">
    <property type="taxonomic scope" value="Bacteria"/>
</dbReference>
<dbReference type="Pfam" id="PF02567">
    <property type="entry name" value="PhzC-PhzF"/>
    <property type="match status" value="1"/>
</dbReference>
<keyword evidence="2" id="KW-0413">Isomerase</keyword>
<organism evidence="4 5">
    <name type="scientific">Paenibacillus elgii</name>
    <dbReference type="NCBI Taxonomy" id="189691"/>
    <lineage>
        <taxon>Bacteria</taxon>
        <taxon>Bacillati</taxon>
        <taxon>Bacillota</taxon>
        <taxon>Bacilli</taxon>
        <taxon>Bacillales</taxon>
        <taxon>Paenibacillaceae</taxon>
        <taxon>Paenibacillus</taxon>
    </lineage>
</organism>
<proteinExistence type="inferred from homology"/>
<dbReference type="PANTHER" id="PTHR13774:SF17">
    <property type="entry name" value="PHENAZINE BIOSYNTHESIS-LIKE DOMAIN-CONTAINING PROTEIN"/>
    <property type="match status" value="1"/>
</dbReference>
<dbReference type="STRING" id="1007103.GCA_000213315_00532"/>
<dbReference type="Gene3D" id="3.10.310.10">
    <property type="entry name" value="Diaminopimelate Epimerase, Chain A, domain 1"/>
    <property type="match status" value="2"/>
</dbReference>
<dbReference type="GO" id="GO:0016853">
    <property type="term" value="F:isomerase activity"/>
    <property type="evidence" value="ECO:0007669"/>
    <property type="project" value="UniProtKB-KW"/>
</dbReference>
<dbReference type="PANTHER" id="PTHR13774">
    <property type="entry name" value="PHENAZINE BIOSYNTHESIS PROTEIN"/>
    <property type="match status" value="1"/>
</dbReference>
<dbReference type="AlphaFoldDB" id="A0A161TTQ8"/>
<dbReference type="NCBIfam" id="TIGR00654">
    <property type="entry name" value="PhzF_family"/>
    <property type="match status" value="1"/>
</dbReference>
<evidence type="ECO:0000256" key="2">
    <source>
        <dbReference type="ARBA" id="ARBA00023235"/>
    </source>
</evidence>
<accession>A0A161TTQ8</accession>
<evidence type="ECO:0000256" key="3">
    <source>
        <dbReference type="PIRSR" id="PIRSR016184-1"/>
    </source>
</evidence>